<proteinExistence type="inferred from homology"/>
<gene>
    <name evidence="3" type="ORF">EZM97_00675</name>
</gene>
<name>A0A4R0Z100_9GAMM</name>
<evidence type="ECO:0000259" key="2">
    <source>
        <dbReference type="Pfam" id="PF00582"/>
    </source>
</evidence>
<sequence length="311" mass="33210">MPDVMDSARWSGAIHVLPSGSHRARVFAKCHTWSCRMSAFDILLYLQHIDMHTPASRAAQALATRLGARLDGLFVADLPAAAFSLPEAVPAQLEETRRRCVEAEEHGGEWHGWLAGAGIAGAWRVAQGDTVQTVCQAAAGYDLLVMERSQQRSDAPVGFGTVSRCVFGSDRPVLVVPDIATIDTVGSRAVVAWNGSRESALALAAAVPVLQRADDVLVIDGSEMYADALAVLPPPGLADWLQRHGIRARIQALDAGPSHAAGPLLLDAAHAHRADLLVMGAWSRSRLAQMVLGGTTRHLFMHGDLPMLVAH</sequence>
<comment type="similarity">
    <text evidence="1">Belongs to the universal stress protein A family.</text>
</comment>
<protein>
    <submittedName>
        <fullName evidence="3">Universal stress protein</fullName>
    </submittedName>
</protein>
<dbReference type="Pfam" id="PF00582">
    <property type="entry name" value="Usp"/>
    <property type="match status" value="1"/>
</dbReference>
<dbReference type="CDD" id="cd00293">
    <property type="entry name" value="USP-like"/>
    <property type="match status" value="1"/>
</dbReference>
<keyword evidence="4" id="KW-1185">Reference proteome</keyword>
<dbReference type="PANTHER" id="PTHR46268:SF15">
    <property type="entry name" value="UNIVERSAL STRESS PROTEIN HP_0031"/>
    <property type="match status" value="1"/>
</dbReference>
<dbReference type="EMBL" id="SJTG01000001">
    <property type="protein sequence ID" value="TCI11920.1"/>
    <property type="molecule type" value="Genomic_DNA"/>
</dbReference>
<accession>A0A4R0Z100</accession>
<dbReference type="Proteomes" id="UP000291822">
    <property type="component" value="Unassembled WGS sequence"/>
</dbReference>
<organism evidence="3 4">
    <name type="scientific">Dyella soli</name>
    <dbReference type="NCBI Taxonomy" id="522319"/>
    <lineage>
        <taxon>Bacteria</taxon>
        <taxon>Pseudomonadati</taxon>
        <taxon>Pseudomonadota</taxon>
        <taxon>Gammaproteobacteria</taxon>
        <taxon>Lysobacterales</taxon>
        <taxon>Rhodanobacteraceae</taxon>
        <taxon>Dyella</taxon>
    </lineage>
</organism>
<dbReference type="InterPro" id="IPR006016">
    <property type="entry name" value="UspA"/>
</dbReference>
<dbReference type="AlphaFoldDB" id="A0A4R0Z100"/>
<dbReference type="SUPFAM" id="SSF52402">
    <property type="entry name" value="Adenine nucleotide alpha hydrolases-like"/>
    <property type="match status" value="2"/>
</dbReference>
<dbReference type="Gene3D" id="3.40.50.12370">
    <property type="match status" value="1"/>
</dbReference>
<evidence type="ECO:0000256" key="1">
    <source>
        <dbReference type="ARBA" id="ARBA00008791"/>
    </source>
</evidence>
<feature type="domain" description="UspA" evidence="2">
    <location>
        <begin position="190"/>
        <end position="310"/>
    </location>
</feature>
<reference evidence="3 4" key="1">
    <citation type="submission" date="2019-02" db="EMBL/GenBank/DDBJ databases">
        <title>Dyella amyloliquefaciens sp. nov., isolated from forest soil.</title>
        <authorList>
            <person name="Gao Z.-H."/>
            <person name="Qiu L.-H."/>
        </authorList>
    </citation>
    <scope>NUCLEOTIDE SEQUENCE [LARGE SCALE GENOMIC DNA]</scope>
    <source>
        <strain evidence="3 4">KACC 12747</strain>
    </source>
</reference>
<evidence type="ECO:0000313" key="4">
    <source>
        <dbReference type="Proteomes" id="UP000291822"/>
    </source>
</evidence>
<comment type="caution">
    <text evidence="3">The sequence shown here is derived from an EMBL/GenBank/DDBJ whole genome shotgun (WGS) entry which is preliminary data.</text>
</comment>
<evidence type="ECO:0000313" key="3">
    <source>
        <dbReference type="EMBL" id="TCI11920.1"/>
    </source>
</evidence>
<dbReference type="PANTHER" id="PTHR46268">
    <property type="entry name" value="STRESS RESPONSE PROTEIN NHAX"/>
    <property type="match status" value="1"/>
</dbReference>